<reference evidence="1" key="1">
    <citation type="submission" date="2015-12" db="EMBL/GenBank/DDBJ databases">
        <title>De novo transcriptome assembly of four potential Pierce s Disease insect vectors from Arizona vineyards.</title>
        <authorList>
            <person name="Tassone E.E."/>
        </authorList>
    </citation>
    <scope>NUCLEOTIDE SEQUENCE</scope>
</reference>
<evidence type="ECO:0000313" key="1">
    <source>
        <dbReference type="EMBL" id="JAS32528.1"/>
    </source>
</evidence>
<protein>
    <submittedName>
        <fullName evidence="1">Uncharacterized protein</fullName>
    </submittedName>
</protein>
<name>A0A1B6E3N5_9HEMI</name>
<dbReference type="AlphaFoldDB" id="A0A1B6E3N5"/>
<accession>A0A1B6E3N5</accession>
<dbReference type="EMBL" id="GEDC01004770">
    <property type="protein sequence ID" value="JAS32528.1"/>
    <property type="molecule type" value="Transcribed_RNA"/>
</dbReference>
<gene>
    <name evidence="1" type="ORF">g.42635</name>
</gene>
<proteinExistence type="predicted"/>
<organism evidence="1">
    <name type="scientific">Clastoptera arizonana</name>
    <name type="common">Arizona spittle bug</name>
    <dbReference type="NCBI Taxonomy" id="38151"/>
    <lineage>
        <taxon>Eukaryota</taxon>
        <taxon>Metazoa</taxon>
        <taxon>Ecdysozoa</taxon>
        <taxon>Arthropoda</taxon>
        <taxon>Hexapoda</taxon>
        <taxon>Insecta</taxon>
        <taxon>Pterygota</taxon>
        <taxon>Neoptera</taxon>
        <taxon>Paraneoptera</taxon>
        <taxon>Hemiptera</taxon>
        <taxon>Auchenorrhyncha</taxon>
        <taxon>Cercopoidea</taxon>
        <taxon>Clastopteridae</taxon>
        <taxon>Clastoptera</taxon>
    </lineage>
</organism>
<sequence>MGDEGKQGSQAELWLPLKHRVRSDYTHITFLIRYAFIYNGSFPNTDLIFNICANYILTEAFSGPILLKSEMALLHNSLVKHASKNATTIRNPSQGKFSFTVHSSGELKGSSFEPLHLLNNGTLTGEIGRVLRGFSRNGDSHSLSVRAKILISPLDEKHLLTAEQKGYLPCYDTTIPKSLIEINKIRVENKQITITDHLSVGQIDEREKGEELDSRFKQAKNKVDSIVKWVKKSK</sequence>